<gene>
    <name evidence="2" type="ORF">ACFPQ4_15730</name>
</gene>
<organism evidence="2 3">
    <name type="scientific">Cohnella yongneupensis</name>
    <dbReference type="NCBI Taxonomy" id="425006"/>
    <lineage>
        <taxon>Bacteria</taxon>
        <taxon>Bacillati</taxon>
        <taxon>Bacillota</taxon>
        <taxon>Bacilli</taxon>
        <taxon>Bacillales</taxon>
        <taxon>Paenibacillaceae</taxon>
        <taxon>Cohnella</taxon>
    </lineage>
</organism>
<evidence type="ECO:0000259" key="1">
    <source>
        <dbReference type="Pfam" id="PF01266"/>
    </source>
</evidence>
<reference evidence="3" key="1">
    <citation type="journal article" date="2019" name="Int. J. Syst. Evol. Microbiol.">
        <title>The Global Catalogue of Microorganisms (GCM) 10K type strain sequencing project: providing services to taxonomists for standard genome sequencing and annotation.</title>
        <authorList>
            <consortium name="The Broad Institute Genomics Platform"/>
            <consortium name="The Broad Institute Genome Sequencing Center for Infectious Disease"/>
            <person name="Wu L."/>
            <person name="Ma J."/>
        </authorList>
    </citation>
    <scope>NUCLEOTIDE SEQUENCE [LARGE SCALE GENOMIC DNA]</scope>
    <source>
        <strain evidence="3">CGMCC 1.18578</strain>
    </source>
</reference>
<dbReference type="Proteomes" id="UP001596108">
    <property type="component" value="Unassembled WGS sequence"/>
</dbReference>
<proteinExistence type="predicted"/>
<dbReference type="RefSeq" id="WP_378112821.1">
    <property type="nucleotide sequence ID" value="NZ_JBHSNC010000048.1"/>
</dbReference>
<dbReference type="Gene3D" id="3.30.9.10">
    <property type="entry name" value="D-Amino Acid Oxidase, subunit A, domain 2"/>
    <property type="match status" value="1"/>
</dbReference>
<dbReference type="Gene3D" id="3.50.50.60">
    <property type="entry name" value="FAD/NAD(P)-binding domain"/>
    <property type="match status" value="1"/>
</dbReference>
<dbReference type="EMBL" id="JBHSNC010000048">
    <property type="protein sequence ID" value="MFC5530879.1"/>
    <property type="molecule type" value="Genomic_DNA"/>
</dbReference>
<evidence type="ECO:0000313" key="3">
    <source>
        <dbReference type="Proteomes" id="UP001596108"/>
    </source>
</evidence>
<dbReference type="PANTHER" id="PTHR13847">
    <property type="entry name" value="SARCOSINE DEHYDROGENASE-RELATED"/>
    <property type="match status" value="1"/>
</dbReference>
<keyword evidence="2" id="KW-0560">Oxidoreductase</keyword>
<dbReference type="InterPro" id="IPR006076">
    <property type="entry name" value="FAD-dep_OxRdtase"/>
</dbReference>
<dbReference type="PANTHER" id="PTHR13847:SF201">
    <property type="entry name" value="PUTATIBE OXIDOREDUCTASE"/>
    <property type="match status" value="1"/>
</dbReference>
<feature type="domain" description="FAD dependent oxidoreductase" evidence="1">
    <location>
        <begin position="30"/>
        <end position="384"/>
    </location>
</feature>
<protein>
    <submittedName>
        <fullName evidence="2">NAD(P)/FAD-dependent oxidoreductase</fullName>
        <ecNumber evidence="2">1.-.-.-</ecNumber>
    </submittedName>
</protein>
<dbReference type="GO" id="GO:0016491">
    <property type="term" value="F:oxidoreductase activity"/>
    <property type="evidence" value="ECO:0007669"/>
    <property type="project" value="UniProtKB-KW"/>
</dbReference>
<accession>A0ABW0R0X1</accession>
<dbReference type="InterPro" id="IPR036188">
    <property type="entry name" value="FAD/NAD-bd_sf"/>
</dbReference>
<evidence type="ECO:0000313" key="2">
    <source>
        <dbReference type="EMBL" id="MFC5530879.1"/>
    </source>
</evidence>
<keyword evidence="3" id="KW-1185">Reference proteome</keyword>
<dbReference type="Pfam" id="PF01266">
    <property type="entry name" value="DAO"/>
    <property type="match status" value="1"/>
</dbReference>
<comment type="caution">
    <text evidence="2">The sequence shown here is derived from an EMBL/GenBank/DDBJ whole genome shotgun (WGS) entry which is preliminary data.</text>
</comment>
<dbReference type="SUPFAM" id="SSF51905">
    <property type="entry name" value="FAD/NAD(P)-binding domain"/>
    <property type="match status" value="1"/>
</dbReference>
<dbReference type="EC" id="1.-.-.-" evidence="2"/>
<name>A0ABW0R0X1_9BACL</name>
<sequence length="407" mass="45638">MSLHFGSLYWPGTYADPLKYRALEGCVRSRVAIIGGGMSGVTCGYVLAGSGIDAVLIEQGRIADGSTSANTGLLQFANDTMLSDFARTIGERDAASFYHACRQASEQLHAIAERLPRDVQFKRRRSLYYASTPADAPALRKEYEYWHRHGFSAEWWDGQRISRHYPFRKEAAILTNGDAEINPYLFVHALAEEANRLGLTIYEHTPMLSVQPADAGSGYIVQTPDGALQVDHVVYAVGYAPEQAGGRWIQAKLCRSYAIVTNPMPSLAEWPERCLLWETARSYLYARTTPDNRIVVGGLDENVRVPVITQRELRVHSMRLLSEFKLLFPMWEPEIRYEWCATFGESTDGLPWIGEDPDRPRQHYLLGYGGNGTIYSMLGADIIRDKLLGIDHPIASLVRPDRPVIVP</sequence>